<keyword evidence="3" id="KW-1185">Reference proteome</keyword>
<evidence type="ECO:0000256" key="1">
    <source>
        <dbReference type="SAM" id="MobiDB-lite"/>
    </source>
</evidence>
<evidence type="ECO:0000313" key="2">
    <source>
        <dbReference type="EMBL" id="GLK77885.1"/>
    </source>
</evidence>
<dbReference type="RefSeq" id="WP_271205716.1">
    <property type="nucleotide sequence ID" value="NZ_BSFK01000016.1"/>
</dbReference>
<feature type="compositionally biased region" description="Basic and acidic residues" evidence="1">
    <location>
        <begin position="114"/>
        <end position="123"/>
    </location>
</feature>
<organism evidence="2 3">
    <name type="scientific">Methylopila jiangsuensis</name>
    <dbReference type="NCBI Taxonomy" id="586230"/>
    <lineage>
        <taxon>Bacteria</taxon>
        <taxon>Pseudomonadati</taxon>
        <taxon>Pseudomonadota</taxon>
        <taxon>Alphaproteobacteria</taxon>
        <taxon>Hyphomicrobiales</taxon>
        <taxon>Methylopilaceae</taxon>
        <taxon>Methylopila</taxon>
    </lineage>
</organism>
<name>A0A9W6JL84_9HYPH</name>
<accession>A0A9W6JL84</accession>
<reference evidence="2" key="2">
    <citation type="submission" date="2023-01" db="EMBL/GenBank/DDBJ databases">
        <authorList>
            <person name="Sun Q."/>
            <person name="Evtushenko L."/>
        </authorList>
    </citation>
    <scope>NUCLEOTIDE SEQUENCE</scope>
    <source>
        <strain evidence="2">VKM B-2555</strain>
    </source>
</reference>
<evidence type="ECO:0008006" key="4">
    <source>
        <dbReference type="Google" id="ProtNLM"/>
    </source>
</evidence>
<sequence>MGTASRRRGFGWLRRFGVVALAYLVVAQAALASVAPHHGAHDALDPFSILCSAADHGDAASEQHAPAEKSRLACCGIGCLGSAHFTPAPAAPDTTLRYPSDIRATSPTAAVESAPRRDRERVRSPRGPPATA</sequence>
<evidence type="ECO:0000313" key="3">
    <source>
        <dbReference type="Proteomes" id="UP001143364"/>
    </source>
</evidence>
<dbReference type="AlphaFoldDB" id="A0A9W6JL84"/>
<gene>
    <name evidence="2" type="ORF">GCM10008171_31390</name>
</gene>
<dbReference type="Proteomes" id="UP001143364">
    <property type="component" value="Unassembled WGS sequence"/>
</dbReference>
<feature type="region of interest" description="Disordered" evidence="1">
    <location>
        <begin position="90"/>
        <end position="132"/>
    </location>
</feature>
<reference evidence="2" key="1">
    <citation type="journal article" date="2014" name="Int. J. Syst. Evol. Microbiol.">
        <title>Complete genome sequence of Corynebacterium casei LMG S-19264T (=DSM 44701T), isolated from a smear-ripened cheese.</title>
        <authorList>
            <consortium name="US DOE Joint Genome Institute (JGI-PGF)"/>
            <person name="Walter F."/>
            <person name="Albersmeier A."/>
            <person name="Kalinowski J."/>
            <person name="Ruckert C."/>
        </authorList>
    </citation>
    <scope>NUCLEOTIDE SEQUENCE</scope>
    <source>
        <strain evidence="2">VKM B-2555</strain>
    </source>
</reference>
<dbReference type="EMBL" id="BSFK01000016">
    <property type="protein sequence ID" value="GLK77885.1"/>
    <property type="molecule type" value="Genomic_DNA"/>
</dbReference>
<proteinExistence type="predicted"/>
<comment type="caution">
    <text evidence="2">The sequence shown here is derived from an EMBL/GenBank/DDBJ whole genome shotgun (WGS) entry which is preliminary data.</text>
</comment>
<protein>
    <recommendedName>
        <fullName evidence="4">DUF2946 domain-containing protein</fullName>
    </recommendedName>
</protein>